<dbReference type="Gene3D" id="1.10.3710.10">
    <property type="entry name" value="DNA polymerase III clamp loader subunits, C-terminal domain"/>
    <property type="match status" value="1"/>
</dbReference>
<dbReference type="InterPro" id="IPR008921">
    <property type="entry name" value="DNA_pol3_clamp-load_cplx_C"/>
</dbReference>
<dbReference type="Pfam" id="PF12002">
    <property type="entry name" value="MgsA_C"/>
    <property type="match status" value="1"/>
</dbReference>
<protein>
    <recommendedName>
        <fullName evidence="1">MgsA AAA+ ATPase C-terminal domain-containing protein</fullName>
    </recommendedName>
</protein>
<dbReference type="GO" id="GO:0006260">
    <property type="term" value="P:DNA replication"/>
    <property type="evidence" value="ECO:0007669"/>
    <property type="project" value="InterPro"/>
</dbReference>
<sequence length="71" mass="8409">MEKQGYGVQYKYPHSYNGFIKESCMPQGLENKIFFSPKEIGFEKKIKERLELLWDGLKKYTDSRKDTNSPL</sequence>
<gene>
    <name evidence="2" type="ORF">SDC9_156767</name>
</gene>
<organism evidence="2">
    <name type="scientific">bioreactor metagenome</name>
    <dbReference type="NCBI Taxonomy" id="1076179"/>
    <lineage>
        <taxon>unclassified sequences</taxon>
        <taxon>metagenomes</taxon>
        <taxon>ecological metagenomes</taxon>
    </lineage>
</organism>
<dbReference type="EMBL" id="VSSQ01055592">
    <property type="protein sequence ID" value="MPN09477.1"/>
    <property type="molecule type" value="Genomic_DNA"/>
</dbReference>
<dbReference type="AlphaFoldDB" id="A0A645F5L4"/>
<dbReference type="InterPro" id="IPR021886">
    <property type="entry name" value="MgsA_C"/>
</dbReference>
<feature type="domain" description="MgsA AAA+ ATPase C-terminal" evidence="1">
    <location>
        <begin position="1"/>
        <end position="53"/>
    </location>
</feature>
<dbReference type="GO" id="GO:0003677">
    <property type="term" value="F:DNA binding"/>
    <property type="evidence" value="ECO:0007669"/>
    <property type="project" value="InterPro"/>
</dbReference>
<dbReference type="SUPFAM" id="SSF48019">
    <property type="entry name" value="post-AAA+ oligomerization domain-like"/>
    <property type="match status" value="1"/>
</dbReference>
<evidence type="ECO:0000259" key="1">
    <source>
        <dbReference type="Pfam" id="PF12002"/>
    </source>
</evidence>
<proteinExistence type="predicted"/>
<reference evidence="2" key="1">
    <citation type="submission" date="2019-08" db="EMBL/GenBank/DDBJ databases">
        <authorList>
            <person name="Kucharzyk K."/>
            <person name="Murdoch R.W."/>
            <person name="Higgins S."/>
            <person name="Loffler F."/>
        </authorList>
    </citation>
    <scope>NUCLEOTIDE SEQUENCE</scope>
</reference>
<comment type="caution">
    <text evidence="2">The sequence shown here is derived from an EMBL/GenBank/DDBJ whole genome shotgun (WGS) entry which is preliminary data.</text>
</comment>
<accession>A0A645F5L4</accession>
<evidence type="ECO:0000313" key="2">
    <source>
        <dbReference type="EMBL" id="MPN09477.1"/>
    </source>
</evidence>
<name>A0A645F5L4_9ZZZZ</name>